<name>A0A7J7NRE3_9MAGN</name>
<gene>
    <name evidence="2" type="ORF">GIB67_004012</name>
</gene>
<dbReference type="EMBL" id="JACGCM010000628">
    <property type="protein sequence ID" value="KAF6169620.1"/>
    <property type="molecule type" value="Genomic_DNA"/>
</dbReference>
<evidence type="ECO:0000256" key="1">
    <source>
        <dbReference type="SAM" id="Coils"/>
    </source>
</evidence>
<keyword evidence="1" id="KW-0175">Coiled coil</keyword>
<sequence length="156" mass="17679">MSVTECEQLRVTIEQMKEDRILNDVVHVQFIKSFEELHAKLEEKTKECEALNEKNAKLVKDLRIQAAVDDCNASLSRELAKKTKECQVLNEQKTKLVEDLRIKIGVDASNASLVLKLSKKLAVIPKGEAVSSPDLQKKIDELTVKYEDAMKRLGEK</sequence>
<evidence type="ECO:0000313" key="2">
    <source>
        <dbReference type="EMBL" id="KAF6169620.1"/>
    </source>
</evidence>
<reference evidence="2 3" key="1">
    <citation type="journal article" date="2020" name="IScience">
        <title>Genome Sequencing of the Endangered Kingdonia uniflora (Circaeasteraceae, Ranunculales) Reveals Potential Mechanisms of Evolutionary Specialization.</title>
        <authorList>
            <person name="Sun Y."/>
            <person name="Deng T."/>
            <person name="Zhang A."/>
            <person name="Moore M.J."/>
            <person name="Landis J.B."/>
            <person name="Lin N."/>
            <person name="Zhang H."/>
            <person name="Zhang X."/>
            <person name="Huang J."/>
            <person name="Zhang X."/>
            <person name="Sun H."/>
            <person name="Wang H."/>
        </authorList>
    </citation>
    <scope>NUCLEOTIDE SEQUENCE [LARGE SCALE GENOMIC DNA]</scope>
    <source>
        <strain evidence="2">TB1705</strain>
        <tissue evidence="2">Leaf</tissue>
    </source>
</reference>
<dbReference type="AlphaFoldDB" id="A0A7J7NRE3"/>
<accession>A0A7J7NRE3</accession>
<proteinExistence type="predicted"/>
<organism evidence="2 3">
    <name type="scientific">Kingdonia uniflora</name>
    <dbReference type="NCBI Taxonomy" id="39325"/>
    <lineage>
        <taxon>Eukaryota</taxon>
        <taxon>Viridiplantae</taxon>
        <taxon>Streptophyta</taxon>
        <taxon>Embryophyta</taxon>
        <taxon>Tracheophyta</taxon>
        <taxon>Spermatophyta</taxon>
        <taxon>Magnoliopsida</taxon>
        <taxon>Ranunculales</taxon>
        <taxon>Circaeasteraceae</taxon>
        <taxon>Kingdonia</taxon>
    </lineage>
</organism>
<dbReference type="Proteomes" id="UP000541444">
    <property type="component" value="Unassembled WGS sequence"/>
</dbReference>
<feature type="coiled-coil region" evidence="1">
    <location>
        <begin position="31"/>
        <end position="99"/>
    </location>
</feature>
<comment type="caution">
    <text evidence="2">The sequence shown here is derived from an EMBL/GenBank/DDBJ whole genome shotgun (WGS) entry which is preliminary data.</text>
</comment>
<evidence type="ECO:0000313" key="3">
    <source>
        <dbReference type="Proteomes" id="UP000541444"/>
    </source>
</evidence>
<keyword evidence="3" id="KW-1185">Reference proteome</keyword>
<protein>
    <submittedName>
        <fullName evidence="2">Uncharacterized protein</fullName>
    </submittedName>
</protein>